<organism evidence="18 19">
    <name type="scientific">Oceanococcus atlanticus</name>
    <dbReference type="NCBI Taxonomy" id="1317117"/>
    <lineage>
        <taxon>Bacteria</taxon>
        <taxon>Pseudomonadati</taxon>
        <taxon>Pseudomonadota</taxon>
        <taxon>Gammaproteobacteria</taxon>
        <taxon>Chromatiales</taxon>
        <taxon>Oceanococcaceae</taxon>
        <taxon>Oceanococcus</taxon>
    </lineage>
</organism>
<evidence type="ECO:0000256" key="5">
    <source>
        <dbReference type="ARBA" id="ARBA00022496"/>
    </source>
</evidence>
<dbReference type="Proteomes" id="UP000192342">
    <property type="component" value="Unassembled WGS sequence"/>
</dbReference>
<dbReference type="PANTHER" id="PTHR32552:SF74">
    <property type="entry name" value="HYDROXAMATE SIDEROPHORE RECEPTOR FHUE"/>
    <property type="match status" value="1"/>
</dbReference>
<evidence type="ECO:0000256" key="13">
    <source>
        <dbReference type="ARBA" id="ARBA00023237"/>
    </source>
</evidence>
<keyword evidence="9" id="KW-0406">Ion transport</keyword>
<keyword evidence="13 14" id="KW-0998">Cell outer membrane</keyword>
<evidence type="ECO:0000256" key="3">
    <source>
        <dbReference type="ARBA" id="ARBA00022448"/>
    </source>
</evidence>
<dbReference type="NCBIfam" id="TIGR01783">
    <property type="entry name" value="TonB-siderophor"/>
    <property type="match status" value="1"/>
</dbReference>
<dbReference type="EMBL" id="AQQV01000003">
    <property type="protein sequence ID" value="ORE86183.1"/>
    <property type="molecule type" value="Genomic_DNA"/>
</dbReference>
<keyword evidence="8" id="KW-0408">Iron</keyword>
<comment type="similarity">
    <text evidence="2 14 15">Belongs to the TonB-dependent receptor family.</text>
</comment>
<keyword evidence="3 14" id="KW-0813">Transport</keyword>
<keyword evidence="5" id="KW-0410">Iron transport</keyword>
<evidence type="ECO:0000256" key="15">
    <source>
        <dbReference type="RuleBase" id="RU003357"/>
    </source>
</evidence>
<evidence type="ECO:0000256" key="10">
    <source>
        <dbReference type="ARBA" id="ARBA00023077"/>
    </source>
</evidence>
<sequence length="685" mass="76231">MDNVVVTGSYLLEEETDMATGLGLSPQDTPQSVSVITAQQLRDRDFDTINEVVRYAPGVSTSEIDDVRNTFFARGFEIRNYQIDGVPLAWSLAGDSGETIADTAIYERIELVRGATGLMTGAGDPSASINLVRKRADFTDLQGHVNASYGRWNNRQLTADVGAALNASGSVRGRVIARMERGEAEMDLYEDDKSVFYGVLEADMGRDTLLRVGASRQDSDPYAASWGALPNWFSDGSRTNWPRSTTTAAHWTRWHTTNTNYFASVVHALSDAWQLNANYNYIDNAAKVRLLYLNGTVNQQTGEIENSPYGLPAYPYRSQGAHEQHSFDLQLKGEFAWLGRVHQLVLGALHSEQDSSDNTFAPDYAQLDSVGNFFEWDGSFAEPIWSDTTDVAVDLTTKQTGFYAASRFSLSDRLNVIGGFRLASWEQRGTQYGAALDYGDDDVLIPYAGVLYDLTPRHRLYASYTEIFQPQNERDINAANLDPLVGRSHEVGLKSRFLDQALETTLSLFLIEQDNLAQAVPGETVPGNDLEQAYREVDGTRSRGVEFEAIGALTADWNISFSVTSFRAEDADNNKVNTDQPRNLVKLFTTWRALPKLTLGGGVNWQDDVYSDVLANPITGEDERLQQDAYALVSLMARYDINAQLSVQLNADNVTDETYYSQVAFFEQYRYGKPANYSLGLTYQF</sequence>
<feature type="domain" description="TonB-dependent receptor plug" evidence="17">
    <location>
        <begin position="26"/>
        <end position="126"/>
    </location>
</feature>
<evidence type="ECO:0000256" key="4">
    <source>
        <dbReference type="ARBA" id="ARBA00022452"/>
    </source>
</evidence>
<dbReference type="Pfam" id="PF00593">
    <property type="entry name" value="TonB_dep_Rec_b-barrel"/>
    <property type="match status" value="1"/>
</dbReference>
<evidence type="ECO:0000256" key="9">
    <source>
        <dbReference type="ARBA" id="ARBA00023065"/>
    </source>
</evidence>
<dbReference type="InterPro" id="IPR039426">
    <property type="entry name" value="TonB-dep_rcpt-like"/>
</dbReference>
<evidence type="ECO:0000256" key="6">
    <source>
        <dbReference type="ARBA" id="ARBA00022692"/>
    </source>
</evidence>
<reference evidence="18 19" key="1">
    <citation type="submission" date="2013-04" db="EMBL/GenBank/DDBJ databases">
        <title>Oceanococcus atlanticus 22II-S10r2 Genome Sequencing.</title>
        <authorList>
            <person name="Lai Q."/>
            <person name="Li G."/>
            <person name="Shao Z."/>
        </authorList>
    </citation>
    <scope>NUCLEOTIDE SEQUENCE [LARGE SCALE GENOMIC DNA]</scope>
    <source>
        <strain evidence="18 19">22II-S10r2</strain>
    </source>
</reference>
<dbReference type="GO" id="GO:0015344">
    <property type="term" value="F:siderophore uptake transmembrane transporter activity"/>
    <property type="evidence" value="ECO:0007669"/>
    <property type="project" value="TreeGrafter"/>
</dbReference>
<dbReference type="CDD" id="cd01347">
    <property type="entry name" value="ligand_gated_channel"/>
    <property type="match status" value="1"/>
</dbReference>
<dbReference type="Gene3D" id="2.40.170.20">
    <property type="entry name" value="TonB-dependent receptor, beta-barrel domain"/>
    <property type="match status" value="1"/>
</dbReference>
<evidence type="ECO:0000256" key="14">
    <source>
        <dbReference type="PROSITE-ProRule" id="PRU01360"/>
    </source>
</evidence>
<evidence type="ECO:0000256" key="12">
    <source>
        <dbReference type="ARBA" id="ARBA00023170"/>
    </source>
</evidence>
<protein>
    <submittedName>
        <fullName evidence="18">Outer membrane receptor for ferric siderophore</fullName>
    </submittedName>
</protein>
<evidence type="ECO:0000259" key="16">
    <source>
        <dbReference type="Pfam" id="PF00593"/>
    </source>
</evidence>
<dbReference type="PROSITE" id="PS52016">
    <property type="entry name" value="TONB_DEPENDENT_REC_3"/>
    <property type="match status" value="1"/>
</dbReference>
<gene>
    <name evidence="18" type="ORF">ATO7_12838</name>
</gene>
<dbReference type="InterPro" id="IPR000531">
    <property type="entry name" value="Beta-barrel_TonB"/>
</dbReference>
<feature type="domain" description="TonB-dependent receptor-like beta-barrel" evidence="16">
    <location>
        <begin position="222"/>
        <end position="654"/>
    </location>
</feature>
<dbReference type="InterPro" id="IPR037066">
    <property type="entry name" value="Plug_dom_sf"/>
</dbReference>
<dbReference type="PANTHER" id="PTHR32552">
    <property type="entry name" value="FERRICHROME IRON RECEPTOR-RELATED"/>
    <property type="match status" value="1"/>
</dbReference>
<comment type="caution">
    <text evidence="18">The sequence shown here is derived from an EMBL/GenBank/DDBJ whole genome shotgun (WGS) entry which is preliminary data.</text>
</comment>
<dbReference type="RefSeq" id="WP_206044923.1">
    <property type="nucleotide sequence ID" value="NZ_AQQV01000003.1"/>
</dbReference>
<evidence type="ECO:0000259" key="17">
    <source>
        <dbReference type="Pfam" id="PF07715"/>
    </source>
</evidence>
<dbReference type="AlphaFoldDB" id="A0A1Y1SCA4"/>
<keyword evidence="11 14" id="KW-0472">Membrane</keyword>
<evidence type="ECO:0000256" key="2">
    <source>
        <dbReference type="ARBA" id="ARBA00009810"/>
    </source>
</evidence>
<keyword evidence="6 14" id="KW-0812">Transmembrane</keyword>
<keyword evidence="7" id="KW-0732">Signal</keyword>
<name>A0A1Y1SCA4_9GAMM</name>
<evidence type="ECO:0000256" key="11">
    <source>
        <dbReference type="ARBA" id="ARBA00023136"/>
    </source>
</evidence>
<dbReference type="GO" id="GO:0038023">
    <property type="term" value="F:signaling receptor activity"/>
    <property type="evidence" value="ECO:0007669"/>
    <property type="project" value="InterPro"/>
</dbReference>
<keyword evidence="10 15" id="KW-0798">TonB box</keyword>
<dbReference type="GO" id="GO:0015891">
    <property type="term" value="P:siderophore transport"/>
    <property type="evidence" value="ECO:0007669"/>
    <property type="project" value="InterPro"/>
</dbReference>
<dbReference type="STRING" id="1317117.ATO7_12838"/>
<dbReference type="SUPFAM" id="SSF56935">
    <property type="entry name" value="Porins"/>
    <property type="match status" value="1"/>
</dbReference>
<keyword evidence="4 14" id="KW-1134">Transmembrane beta strand</keyword>
<dbReference type="Gene3D" id="2.170.130.10">
    <property type="entry name" value="TonB-dependent receptor, plug domain"/>
    <property type="match status" value="1"/>
</dbReference>
<dbReference type="FunFam" id="2.170.130.10:FF:000010">
    <property type="entry name" value="Ferripyoverdine receptor"/>
    <property type="match status" value="1"/>
</dbReference>
<dbReference type="GO" id="GO:0009279">
    <property type="term" value="C:cell outer membrane"/>
    <property type="evidence" value="ECO:0007669"/>
    <property type="project" value="UniProtKB-SubCell"/>
</dbReference>
<dbReference type="InterPro" id="IPR012910">
    <property type="entry name" value="Plug_dom"/>
</dbReference>
<proteinExistence type="inferred from homology"/>
<dbReference type="InterPro" id="IPR036942">
    <property type="entry name" value="Beta-barrel_TonB_sf"/>
</dbReference>
<evidence type="ECO:0000313" key="19">
    <source>
        <dbReference type="Proteomes" id="UP000192342"/>
    </source>
</evidence>
<accession>A0A1Y1SCA4</accession>
<evidence type="ECO:0000313" key="18">
    <source>
        <dbReference type="EMBL" id="ORE86183.1"/>
    </source>
</evidence>
<dbReference type="Pfam" id="PF07715">
    <property type="entry name" value="Plug"/>
    <property type="match status" value="1"/>
</dbReference>
<dbReference type="InterPro" id="IPR010105">
    <property type="entry name" value="TonB_sidphr_rcpt"/>
</dbReference>
<comment type="subcellular location">
    <subcellularLocation>
        <location evidence="1 14">Cell outer membrane</location>
        <topology evidence="1 14">Multi-pass membrane protein</topology>
    </subcellularLocation>
</comment>
<evidence type="ECO:0000256" key="7">
    <source>
        <dbReference type="ARBA" id="ARBA00022729"/>
    </source>
</evidence>
<keyword evidence="12 18" id="KW-0675">Receptor</keyword>
<evidence type="ECO:0000256" key="1">
    <source>
        <dbReference type="ARBA" id="ARBA00004571"/>
    </source>
</evidence>
<keyword evidence="19" id="KW-1185">Reference proteome</keyword>
<evidence type="ECO:0000256" key="8">
    <source>
        <dbReference type="ARBA" id="ARBA00023004"/>
    </source>
</evidence>